<evidence type="ECO:0000313" key="3">
    <source>
        <dbReference type="Proteomes" id="UP000807353"/>
    </source>
</evidence>
<dbReference type="Proteomes" id="UP000807353">
    <property type="component" value="Unassembled WGS sequence"/>
</dbReference>
<dbReference type="OrthoDB" id="3245714at2759"/>
<dbReference type="EMBL" id="MU150229">
    <property type="protein sequence ID" value="KAF9469552.1"/>
    <property type="molecule type" value="Genomic_DNA"/>
</dbReference>
<feature type="compositionally biased region" description="Basic and acidic residues" evidence="1">
    <location>
        <begin position="30"/>
        <end position="40"/>
    </location>
</feature>
<accession>A0A9P6CKH2</accession>
<organism evidence="2 3">
    <name type="scientific">Collybia nuda</name>
    <dbReference type="NCBI Taxonomy" id="64659"/>
    <lineage>
        <taxon>Eukaryota</taxon>
        <taxon>Fungi</taxon>
        <taxon>Dikarya</taxon>
        <taxon>Basidiomycota</taxon>
        <taxon>Agaricomycotina</taxon>
        <taxon>Agaricomycetes</taxon>
        <taxon>Agaricomycetidae</taxon>
        <taxon>Agaricales</taxon>
        <taxon>Tricholomatineae</taxon>
        <taxon>Clitocybaceae</taxon>
        <taxon>Collybia</taxon>
    </lineage>
</organism>
<proteinExistence type="predicted"/>
<name>A0A9P6CKH2_9AGAR</name>
<evidence type="ECO:0000313" key="2">
    <source>
        <dbReference type="EMBL" id="KAF9469552.1"/>
    </source>
</evidence>
<evidence type="ECO:0000256" key="1">
    <source>
        <dbReference type="SAM" id="MobiDB-lite"/>
    </source>
</evidence>
<feature type="region of interest" description="Disordered" evidence="1">
    <location>
        <begin position="1"/>
        <end position="41"/>
    </location>
</feature>
<keyword evidence="3" id="KW-1185">Reference proteome</keyword>
<gene>
    <name evidence="2" type="ORF">BDZ94DRAFT_1206141</name>
</gene>
<comment type="caution">
    <text evidence="2">The sequence shown here is derived from an EMBL/GenBank/DDBJ whole genome shotgun (WGS) entry which is preliminary data.</text>
</comment>
<dbReference type="AlphaFoldDB" id="A0A9P6CKH2"/>
<feature type="region of interest" description="Disordered" evidence="1">
    <location>
        <begin position="110"/>
        <end position="131"/>
    </location>
</feature>
<reference evidence="2" key="1">
    <citation type="submission" date="2020-11" db="EMBL/GenBank/DDBJ databases">
        <authorList>
            <consortium name="DOE Joint Genome Institute"/>
            <person name="Ahrendt S."/>
            <person name="Riley R."/>
            <person name="Andreopoulos W."/>
            <person name="Labutti K."/>
            <person name="Pangilinan J."/>
            <person name="Ruiz-Duenas F.J."/>
            <person name="Barrasa J.M."/>
            <person name="Sanchez-Garcia M."/>
            <person name="Camarero S."/>
            <person name="Miyauchi S."/>
            <person name="Serrano A."/>
            <person name="Linde D."/>
            <person name="Babiker R."/>
            <person name="Drula E."/>
            <person name="Ayuso-Fernandez I."/>
            <person name="Pacheco R."/>
            <person name="Padilla G."/>
            <person name="Ferreira P."/>
            <person name="Barriuso J."/>
            <person name="Kellner H."/>
            <person name="Castanera R."/>
            <person name="Alfaro M."/>
            <person name="Ramirez L."/>
            <person name="Pisabarro A.G."/>
            <person name="Kuo A."/>
            <person name="Tritt A."/>
            <person name="Lipzen A."/>
            <person name="He G."/>
            <person name="Yan M."/>
            <person name="Ng V."/>
            <person name="Cullen D."/>
            <person name="Martin F."/>
            <person name="Rosso M.-N."/>
            <person name="Henrissat B."/>
            <person name="Hibbett D."/>
            <person name="Martinez A.T."/>
            <person name="Grigoriev I.V."/>
        </authorList>
    </citation>
    <scope>NUCLEOTIDE SEQUENCE</scope>
    <source>
        <strain evidence="2">CBS 247.69</strain>
    </source>
</reference>
<protein>
    <submittedName>
        <fullName evidence="2">Uncharacterized protein</fullName>
    </submittedName>
</protein>
<sequence>MRARRGQWSSKLDDSPKDTSSAKLGGWAVRETDSPSDHEGGFLFDFEPDTEPRVAISSRLEVPLSALVTTRKPRKGREGDFEIIPYVRPVIALDDDMTHDVEVDEPWEHIYGDDDDQLDNEPSYATIASLN</sequence>